<keyword evidence="2" id="KW-1185">Reference proteome</keyword>
<name>A0A8K9UJR2_ONCMY</name>
<evidence type="ECO:0000313" key="1">
    <source>
        <dbReference type="Ensembl" id="ENSOMYP00000106977.1"/>
    </source>
</evidence>
<reference evidence="1" key="1">
    <citation type="submission" date="2020-07" db="EMBL/GenBank/DDBJ databases">
        <title>A long reads based de novo assembly of the rainbow trout Arlee double haploid line genome.</title>
        <authorList>
            <person name="Gao G."/>
            <person name="Palti Y."/>
        </authorList>
    </citation>
    <scope>NUCLEOTIDE SEQUENCE [LARGE SCALE GENOMIC DNA]</scope>
</reference>
<dbReference type="Proteomes" id="UP000694395">
    <property type="component" value="Chromosome 13"/>
</dbReference>
<evidence type="ECO:0000313" key="2">
    <source>
        <dbReference type="Proteomes" id="UP000694395"/>
    </source>
</evidence>
<proteinExistence type="predicted"/>
<accession>A0A8K9UJR2</accession>
<organism evidence="1 2">
    <name type="scientific">Oncorhynchus mykiss</name>
    <name type="common">Rainbow trout</name>
    <name type="synonym">Salmo gairdneri</name>
    <dbReference type="NCBI Taxonomy" id="8022"/>
    <lineage>
        <taxon>Eukaryota</taxon>
        <taxon>Metazoa</taxon>
        <taxon>Chordata</taxon>
        <taxon>Craniata</taxon>
        <taxon>Vertebrata</taxon>
        <taxon>Euteleostomi</taxon>
        <taxon>Actinopterygii</taxon>
        <taxon>Neopterygii</taxon>
        <taxon>Teleostei</taxon>
        <taxon>Protacanthopterygii</taxon>
        <taxon>Salmoniformes</taxon>
        <taxon>Salmonidae</taxon>
        <taxon>Salmoninae</taxon>
        <taxon>Oncorhynchus</taxon>
    </lineage>
</organism>
<reference evidence="1" key="3">
    <citation type="submission" date="2025-09" db="UniProtKB">
        <authorList>
            <consortium name="Ensembl"/>
        </authorList>
    </citation>
    <scope>IDENTIFICATION</scope>
</reference>
<protein>
    <submittedName>
        <fullName evidence="1">Uncharacterized protein</fullName>
    </submittedName>
</protein>
<sequence length="154" mass="18033">LREITLNTPQYNLYVSWMNRSGRDTGVQRSKINKVVMLDGRAGAGSDRLNTWCRNCNSVNLIQVNKDWHKILFEWVPLEYLTLQTLLFLVGVSGTKQRFWPRVKNQQQLKKQLQMYNVQLHKVHCFIQVAGKTTGGNHPKDILQRKRFCLINSY</sequence>
<dbReference type="Ensembl" id="ENSOMYT00000136184.1">
    <property type="protein sequence ID" value="ENSOMYP00000106977.1"/>
    <property type="gene ID" value="ENSOMYG00000065797.1"/>
</dbReference>
<reference evidence="1" key="2">
    <citation type="submission" date="2025-08" db="UniProtKB">
        <authorList>
            <consortium name="Ensembl"/>
        </authorList>
    </citation>
    <scope>IDENTIFICATION</scope>
</reference>
<dbReference type="AlphaFoldDB" id="A0A8K9UJR2"/>